<dbReference type="STRING" id="29172.A0A0D8XDR2"/>
<gene>
    <name evidence="2" type="ORF">DICVIV_11240</name>
</gene>
<organism evidence="2 3">
    <name type="scientific">Dictyocaulus viviparus</name>
    <name type="common">Bovine lungworm</name>
    <dbReference type="NCBI Taxonomy" id="29172"/>
    <lineage>
        <taxon>Eukaryota</taxon>
        <taxon>Metazoa</taxon>
        <taxon>Ecdysozoa</taxon>
        <taxon>Nematoda</taxon>
        <taxon>Chromadorea</taxon>
        <taxon>Rhabditida</taxon>
        <taxon>Rhabditina</taxon>
        <taxon>Rhabditomorpha</taxon>
        <taxon>Strongyloidea</taxon>
        <taxon>Metastrongylidae</taxon>
        <taxon>Dictyocaulus</taxon>
    </lineage>
</organism>
<dbReference type="AlphaFoldDB" id="A0A0D8XDR2"/>
<reference evidence="2 3" key="1">
    <citation type="submission" date="2013-11" db="EMBL/GenBank/DDBJ databases">
        <title>Draft genome of the bovine lungworm Dictyocaulus viviparus.</title>
        <authorList>
            <person name="Mitreva M."/>
        </authorList>
    </citation>
    <scope>NUCLEOTIDE SEQUENCE [LARGE SCALE GENOMIC DNA]</scope>
    <source>
        <strain evidence="2 3">HannoverDv2000</strain>
    </source>
</reference>
<dbReference type="Proteomes" id="UP000053766">
    <property type="component" value="Unassembled WGS sequence"/>
</dbReference>
<name>A0A0D8XDR2_DICVI</name>
<proteinExistence type="predicted"/>
<evidence type="ECO:0000256" key="1">
    <source>
        <dbReference type="SAM" id="MobiDB-lite"/>
    </source>
</evidence>
<feature type="region of interest" description="Disordered" evidence="1">
    <location>
        <begin position="1"/>
        <end position="30"/>
    </location>
</feature>
<sequence length="90" mass="10687">MTIAQFTGPPGGNVDDLGFESPWNQKRDVDEENEEIAVSKLEYTKFWADYFPVVFRRRKRWEKADPRRNPKTHWRTEADHLNLMTSSFVV</sequence>
<keyword evidence="3" id="KW-1185">Reference proteome</keyword>
<dbReference type="EMBL" id="KN716628">
    <property type="protein sequence ID" value="KJH42765.1"/>
    <property type="molecule type" value="Genomic_DNA"/>
</dbReference>
<accession>A0A0D8XDR2</accession>
<evidence type="ECO:0000313" key="2">
    <source>
        <dbReference type="EMBL" id="KJH42765.1"/>
    </source>
</evidence>
<reference evidence="3" key="2">
    <citation type="journal article" date="2016" name="Sci. Rep.">
        <title>Dictyocaulus viviparus genome, variome and transcriptome elucidate lungworm biology and support future intervention.</title>
        <authorList>
            <person name="McNulty S.N."/>
            <person name="Strube C."/>
            <person name="Rosa B.A."/>
            <person name="Martin J.C."/>
            <person name="Tyagi R."/>
            <person name="Choi Y.J."/>
            <person name="Wang Q."/>
            <person name="Hallsworth Pepin K."/>
            <person name="Zhang X."/>
            <person name="Ozersky P."/>
            <person name="Wilson R.K."/>
            <person name="Sternberg P.W."/>
            <person name="Gasser R.B."/>
            <person name="Mitreva M."/>
        </authorList>
    </citation>
    <scope>NUCLEOTIDE SEQUENCE [LARGE SCALE GENOMIC DNA]</scope>
    <source>
        <strain evidence="3">HannoverDv2000</strain>
    </source>
</reference>
<protein>
    <submittedName>
        <fullName evidence="2">Uncharacterized protein</fullName>
    </submittedName>
</protein>
<evidence type="ECO:0000313" key="3">
    <source>
        <dbReference type="Proteomes" id="UP000053766"/>
    </source>
</evidence>